<evidence type="ECO:0000256" key="4">
    <source>
        <dbReference type="PROSITE-ProRule" id="PRU00335"/>
    </source>
</evidence>
<dbReference type="GO" id="GO:0003700">
    <property type="term" value="F:DNA-binding transcription factor activity"/>
    <property type="evidence" value="ECO:0007669"/>
    <property type="project" value="TreeGrafter"/>
</dbReference>
<protein>
    <recommendedName>
        <fullName evidence="5">HTH tetR-type domain-containing protein</fullName>
    </recommendedName>
</protein>
<reference evidence="6 7" key="1">
    <citation type="submission" date="2019-10" db="EMBL/GenBank/DDBJ databases">
        <title>Actinomadura rubteroloni sp. nov. and Actinomadura macrotermitis sp. nov., isolated from the gut of fungus growing-termite Macrotermes natalensis.</title>
        <authorList>
            <person name="Benndorf R."/>
            <person name="Martin K."/>
            <person name="Kuefner M."/>
            <person name="De Beer W."/>
            <person name="Kaster A.-K."/>
            <person name="Vollmers J."/>
            <person name="Poulsen M."/>
            <person name="Beemelmanns C."/>
        </authorList>
    </citation>
    <scope>NUCLEOTIDE SEQUENCE [LARGE SCALE GENOMIC DNA]</scope>
    <source>
        <strain evidence="6 7">RB68</strain>
    </source>
</reference>
<comment type="caution">
    <text evidence="6">The sequence shown here is derived from an EMBL/GenBank/DDBJ whole genome shotgun (WGS) entry which is preliminary data.</text>
</comment>
<dbReference type="AlphaFoldDB" id="A0A7K0C6A8"/>
<dbReference type="Proteomes" id="UP000487268">
    <property type="component" value="Unassembled WGS sequence"/>
</dbReference>
<evidence type="ECO:0000256" key="1">
    <source>
        <dbReference type="ARBA" id="ARBA00023015"/>
    </source>
</evidence>
<gene>
    <name evidence="6" type="ORF">ACRB68_70840</name>
</gene>
<dbReference type="InterPro" id="IPR050109">
    <property type="entry name" value="HTH-type_TetR-like_transc_reg"/>
</dbReference>
<keyword evidence="3" id="KW-0804">Transcription</keyword>
<sequence>MTAMEPPVSRKRPAFRRLPADRRRDQIIEAAVEVFGRRPEPEVSIDDVAAAAGTSRSSMYRYFEGKQELYGAAAQRVAAALVERLEQAGQGPRPVPPSVLMATRLALYLDFLEQYEAGYAGLLGRGGARAPEAALAAVRRVRAAAEEMTCRALQVSEPGAPLRTTVRSWVAGVEWAGAEWLRTRTPPRPVLERLLAAQFATMLVGAAALDAQAAGRVAWLLEVEPAGSPFGALVRSVAGTFDRPMVAQLARFLGHRDAPGSP</sequence>
<dbReference type="GO" id="GO:0000976">
    <property type="term" value="F:transcription cis-regulatory region binding"/>
    <property type="evidence" value="ECO:0007669"/>
    <property type="project" value="TreeGrafter"/>
</dbReference>
<dbReference type="InterPro" id="IPR009057">
    <property type="entry name" value="Homeodomain-like_sf"/>
</dbReference>
<dbReference type="InterPro" id="IPR001647">
    <property type="entry name" value="HTH_TetR"/>
</dbReference>
<evidence type="ECO:0000259" key="5">
    <source>
        <dbReference type="PROSITE" id="PS50977"/>
    </source>
</evidence>
<evidence type="ECO:0000256" key="2">
    <source>
        <dbReference type="ARBA" id="ARBA00023125"/>
    </source>
</evidence>
<dbReference type="InterPro" id="IPR054129">
    <property type="entry name" value="DesT_TetR_C"/>
</dbReference>
<feature type="DNA-binding region" description="H-T-H motif" evidence="4">
    <location>
        <begin position="44"/>
        <end position="63"/>
    </location>
</feature>
<dbReference type="PROSITE" id="PS50977">
    <property type="entry name" value="HTH_TETR_2"/>
    <property type="match status" value="1"/>
</dbReference>
<accession>A0A7K0C6A8</accession>
<dbReference type="SUPFAM" id="SSF46689">
    <property type="entry name" value="Homeodomain-like"/>
    <property type="match status" value="1"/>
</dbReference>
<organism evidence="6 7">
    <name type="scientific">Actinomadura macrotermitis</name>
    <dbReference type="NCBI Taxonomy" id="2585200"/>
    <lineage>
        <taxon>Bacteria</taxon>
        <taxon>Bacillati</taxon>
        <taxon>Actinomycetota</taxon>
        <taxon>Actinomycetes</taxon>
        <taxon>Streptosporangiales</taxon>
        <taxon>Thermomonosporaceae</taxon>
        <taxon>Actinomadura</taxon>
    </lineage>
</organism>
<dbReference type="EMBL" id="WEGH01000005">
    <property type="protein sequence ID" value="MQY08973.1"/>
    <property type="molecule type" value="Genomic_DNA"/>
</dbReference>
<name>A0A7K0C6A8_9ACTN</name>
<feature type="domain" description="HTH tetR-type" evidence="5">
    <location>
        <begin position="21"/>
        <end position="81"/>
    </location>
</feature>
<dbReference type="Gene3D" id="1.10.357.10">
    <property type="entry name" value="Tetracycline Repressor, domain 2"/>
    <property type="match status" value="1"/>
</dbReference>
<dbReference type="PRINTS" id="PR00455">
    <property type="entry name" value="HTHTETR"/>
</dbReference>
<dbReference type="PANTHER" id="PTHR30055">
    <property type="entry name" value="HTH-TYPE TRANSCRIPTIONAL REGULATOR RUTR"/>
    <property type="match status" value="1"/>
</dbReference>
<dbReference type="PANTHER" id="PTHR30055:SF174">
    <property type="entry name" value="TRANSCRIPTIONAL REGULATORY PROTEIN (PROBABLY TETR-FAMILY)-RELATED"/>
    <property type="match status" value="1"/>
</dbReference>
<evidence type="ECO:0000313" key="7">
    <source>
        <dbReference type="Proteomes" id="UP000487268"/>
    </source>
</evidence>
<dbReference type="Pfam" id="PF00440">
    <property type="entry name" value="TetR_N"/>
    <property type="match status" value="1"/>
</dbReference>
<proteinExistence type="predicted"/>
<keyword evidence="1" id="KW-0805">Transcription regulation</keyword>
<evidence type="ECO:0000313" key="6">
    <source>
        <dbReference type="EMBL" id="MQY08973.1"/>
    </source>
</evidence>
<evidence type="ECO:0000256" key="3">
    <source>
        <dbReference type="ARBA" id="ARBA00023163"/>
    </source>
</evidence>
<dbReference type="Pfam" id="PF21943">
    <property type="entry name" value="TetR_C_46"/>
    <property type="match status" value="1"/>
</dbReference>
<keyword evidence="2 4" id="KW-0238">DNA-binding</keyword>
<keyword evidence="7" id="KW-1185">Reference proteome</keyword>